<reference evidence="2 3" key="1">
    <citation type="journal article" date="2016" name="Nat. Commun.">
        <title>Thousands of microbial genomes shed light on interconnected biogeochemical processes in an aquifer system.</title>
        <authorList>
            <person name="Anantharaman K."/>
            <person name="Brown C.T."/>
            <person name="Hug L.A."/>
            <person name="Sharon I."/>
            <person name="Castelle C.J."/>
            <person name="Probst A.J."/>
            <person name="Thomas B.C."/>
            <person name="Singh A."/>
            <person name="Wilkins M.J."/>
            <person name="Karaoz U."/>
            <person name="Brodie E.L."/>
            <person name="Williams K.H."/>
            <person name="Hubbard S.S."/>
            <person name="Banfield J.F."/>
        </authorList>
    </citation>
    <scope>NUCLEOTIDE SEQUENCE [LARGE SCALE GENOMIC DNA]</scope>
</reference>
<name>A0A1G2BBY1_9BACT</name>
<evidence type="ECO:0000313" key="2">
    <source>
        <dbReference type="EMBL" id="OGY86545.1"/>
    </source>
</evidence>
<gene>
    <name evidence="2" type="ORF">A2319_02145</name>
</gene>
<dbReference type="GO" id="GO:0003676">
    <property type="term" value="F:nucleic acid binding"/>
    <property type="evidence" value="ECO:0007669"/>
    <property type="project" value="InterPro"/>
</dbReference>
<dbReference type="InterPro" id="IPR036397">
    <property type="entry name" value="RNaseH_sf"/>
</dbReference>
<dbReference type="Proteomes" id="UP000176420">
    <property type="component" value="Unassembled WGS sequence"/>
</dbReference>
<organism evidence="2 3">
    <name type="scientific">Candidatus Kerfeldbacteria bacterium RIFOXYB2_FULL_38_14</name>
    <dbReference type="NCBI Taxonomy" id="1798547"/>
    <lineage>
        <taxon>Bacteria</taxon>
        <taxon>Candidatus Kerfeldiibacteriota</taxon>
    </lineage>
</organism>
<accession>A0A1G2BBY1</accession>
<proteinExistence type="predicted"/>
<dbReference type="AlphaFoldDB" id="A0A1G2BBY1"/>
<protein>
    <recommendedName>
        <fullName evidence="1">YprB ribonuclease H-like domain-containing protein</fullName>
    </recommendedName>
</protein>
<evidence type="ECO:0000259" key="1">
    <source>
        <dbReference type="Pfam" id="PF13482"/>
    </source>
</evidence>
<dbReference type="InterPro" id="IPR038720">
    <property type="entry name" value="YprB_RNase_H-like_dom"/>
</dbReference>
<dbReference type="Pfam" id="PF13482">
    <property type="entry name" value="RNase_H_2"/>
    <property type="match status" value="1"/>
</dbReference>
<sequence length="268" mass="31199">MQNTEKNIIVFDVETKKTFDEVGGRDHFDKLGISYVGVYSYAQQKMFGFFEKDLPVLEKILLAERPLLIGFNSLHFDVPVMQPYFSKLNLSLLPHLDILKEIEKTLGHRLKLDSVAQATIFSGKSGDGLDAIRWYREGDLESLAKYCLEDVRITRDVYEFGLRQGKLYYHSGGEKVPIDISWAKQPTILAQLQEAFKKHQQLDIEYFEVDENNHAEIVPRRIEILNMENERSFEAYCYKKNNKTKFLVSKVWKIEETGNTFAHQESLF</sequence>
<dbReference type="InterPro" id="IPR012337">
    <property type="entry name" value="RNaseH-like_sf"/>
</dbReference>
<comment type="caution">
    <text evidence="2">The sequence shown here is derived from an EMBL/GenBank/DDBJ whole genome shotgun (WGS) entry which is preliminary data.</text>
</comment>
<dbReference type="SUPFAM" id="SSF53098">
    <property type="entry name" value="Ribonuclease H-like"/>
    <property type="match status" value="1"/>
</dbReference>
<evidence type="ECO:0000313" key="3">
    <source>
        <dbReference type="Proteomes" id="UP000176420"/>
    </source>
</evidence>
<dbReference type="EMBL" id="MHKI01000018">
    <property type="protein sequence ID" value="OGY86545.1"/>
    <property type="molecule type" value="Genomic_DNA"/>
</dbReference>
<feature type="domain" description="YprB ribonuclease H-like" evidence="1">
    <location>
        <begin position="33"/>
        <end position="159"/>
    </location>
</feature>
<dbReference type="Gene3D" id="3.30.420.10">
    <property type="entry name" value="Ribonuclease H-like superfamily/Ribonuclease H"/>
    <property type="match status" value="1"/>
</dbReference>